<organism evidence="1">
    <name type="scientific">marine sediment metagenome</name>
    <dbReference type="NCBI Taxonomy" id="412755"/>
    <lineage>
        <taxon>unclassified sequences</taxon>
        <taxon>metagenomes</taxon>
        <taxon>ecological metagenomes</taxon>
    </lineage>
</organism>
<accession>X1S9E2</accession>
<dbReference type="EMBL" id="BARW01006430">
    <property type="protein sequence ID" value="GAI75731.1"/>
    <property type="molecule type" value="Genomic_DNA"/>
</dbReference>
<comment type="caution">
    <text evidence="1">The sequence shown here is derived from an EMBL/GenBank/DDBJ whole genome shotgun (WGS) entry which is preliminary data.</text>
</comment>
<protein>
    <submittedName>
        <fullName evidence="1">Uncharacterized protein</fullName>
    </submittedName>
</protein>
<dbReference type="InterPro" id="IPR043168">
    <property type="entry name" value="DegV_C"/>
</dbReference>
<name>X1S9E2_9ZZZZ</name>
<gene>
    <name evidence="1" type="ORF">S12H4_13502</name>
</gene>
<dbReference type="InterPro" id="IPR003797">
    <property type="entry name" value="DegV"/>
</dbReference>
<reference evidence="1" key="1">
    <citation type="journal article" date="2014" name="Front. Microbiol.">
        <title>High frequency of phylogenetically diverse reductive dehalogenase-homologous genes in deep subseafloor sedimentary metagenomes.</title>
        <authorList>
            <person name="Kawai M."/>
            <person name="Futagami T."/>
            <person name="Toyoda A."/>
            <person name="Takaki Y."/>
            <person name="Nishi S."/>
            <person name="Hori S."/>
            <person name="Arai W."/>
            <person name="Tsubouchi T."/>
            <person name="Morono Y."/>
            <person name="Uchiyama I."/>
            <person name="Ito T."/>
            <person name="Fujiyama A."/>
            <person name="Inagaki F."/>
            <person name="Takami H."/>
        </authorList>
    </citation>
    <scope>NUCLEOTIDE SEQUENCE</scope>
    <source>
        <strain evidence="1">Expedition CK06-06</strain>
    </source>
</reference>
<feature type="non-terminal residue" evidence="1">
    <location>
        <position position="1"/>
    </location>
</feature>
<evidence type="ECO:0000313" key="1">
    <source>
        <dbReference type="EMBL" id="GAI75731.1"/>
    </source>
</evidence>
<dbReference type="Gene3D" id="3.30.1180.10">
    <property type="match status" value="1"/>
</dbReference>
<proteinExistence type="predicted"/>
<dbReference type="AlphaFoldDB" id="X1S9E2"/>
<sequence>ARQGKSLSEITELVNHIIPRTTELSARDTLFYLGKIGRIFEAKSWAKAESKTSFRAIVEIDASTGGVTKPITRAKTKTQIMQRMVDIAKQRVKDKKIHAAILHTKAPDQAEQLKKMLLSQLQCEELYIGQGSATVAVANGKGLIDFSFYSVDEKAIVTEKTI</sequence>
<dbReference type="Pfam" id="PF02645">
    <property type="entry name" value="DegV"/>
    <property type="match status" value="1"/>
</dbReference>
<dbReference type="PROSITE" id="PS51482">
    <property type="entry name" value="DEGV"/>
    <property type="match status" value="1"/>
</dbReference>
<dbReference type="SUPFAM" id="SSF82549">
    <property type="entry name" value="DAK1/DegV-like"/>
    <property type="match status" value="1"/>
</dbReference>